<proteinExistence type="predicted"/>
<sequence>MPDAPERQEPERETMTIPKLAERAGVARTYIHRLATNPDEGWPAPVFRPGSSRPEYDVAWFDQYWKTRQEGIRQGKRADLAKDDEA</sequence>
<keyword evidence="2" id="KW-1185">Reference proteome</keyword>
<gene>
    <name evidence="1" type="ORF">PV383_08800</name>
</gene>
<name>A0ABU4MJB7_9ACTN</name>
<dbReference type="RefSeq" id="WP_237269794.1">
    <property type="nucleotide sequence ID" value="NZ_JABXWI010000001.1"/>
</dbReference>
<comment type="caution">
    <text evidence="1">The sequence shown here is derived from an EMBL/GenBank/DDBJ whole genome shotgun (WGS) entry which is preliminary data.</text>
</comment>
<evidence type="ECO:0000313" key="2">
    <source>
        <dbReference type="Proteomes" id="UP001282474"/>
    </source>
</evidence>
<dbReference type="EMBL" id="JARAWJ010000005">
    <property type="protein sequence ID" value="MDX3037266.1"/>
    <property type="molecule type" value="Genomic_DNA"/>
</dbReference>
<organism evidence="1 2">
    <name type="scientific">Streptomyces caniscabiei</name>
    <dbReference type="NCBI Taxonomy" id="2746961"/>
    <lineage>
        <taxon>Bacteria</taxon>
        <taxon>Bacillati</taxon>
        <taxon>Actinomycetota</taxon>
        <taxon>Actinomycetes</taxon>
        <taxon>Kitasatosporales</taxon>
        <taxon>Streptomycetaceae</taxon>
        <taxon>Streptomyces</taxon>
    </lineage>
</organism>
<evidence type="ECO:0000313" key="1">
    <source>
        <dbReference type="EMBL" id="MDX3037266.1"/>
    </source>
</evidence>
<accession>A0ABU4MJB7</accession>
<evidence type="ECO:0008006" key="3">
    <source>
        <dbReference type="Google" id="ProtNLM"/>
    </source>
</evidence>
<protein>
    <recommendedName>
        <fullName evidence="3">AlpA family phage regulatory protein</fullName>
    </recommendedName>
</protein>
<dbReference type="Proteomes" id="UP001282474">
    <property type="component" value="Unassembled WGS sequence"/>
</dbReference>
<reference evidence="1 2" key="1">
    <citation type="journal article" date="2023" name="Microb. Genom.">
        <title>Mesoterricola silvestris gen. nov., sp. nov., Mesoterricola sediminis sp. nov., Geothrix oryzae sp. nov., Geothrix edaphica sp. nov., Geothrix rubra sp. nov., and Geothrix limicola sp. nov., six novel members of Acidobacteriota isolated from soils.</title>
        <authorList>
            <person name="Weisberg A.J."/>
            <person name="Pearce E."/>
            <person name="Kramer C.G."/>
            <person name="Chang J.H."/>
            <person name="Clarke C.R."/>
        </authorList>
    </citation>
    <scope>NUCLEOTIDE SEQUENCE [LARGE SCALE GENOMIC DNA]</scope>
    <source>
        <strain evidence="1 2">NE20-4-1</strain>
    </source>
</reference>